<reference evidence="2 3" key="1">
    <citation type="submission" date="2016-10" db="EMBL/GenBank/DDBJ databases">
        <authorList>
            <person name="de Groot N.N."/>
        </authorList>
    </citation>
    <scope>NUCLEOTIDE SEQUENCE [LARGE SCALE GENOMIC DNA]</scope>
    <source>
        <strain evidence="2 3">OK461</strain>
    </source>
</reference>
<evidence type="ECO:0000313" key="2">
    <source>
        <dbReference type="EMBL" id="SFF61314.1"/>
    </source>
</evidence>
<dbReference type="AntiFam" id="ANF00109">
    <property type="entry name" value="Shadow ORF (opposite afsK)"/>
</dbReference>
<feature type="region of interest" description="Disordered" evidence="1">
    <location>
        <begin position="63"/>
        <end position="85"/>
    </location>
</feature>
<accession>A0A1I2K373</accession>
<sequence length="85" mass="8770">MIPVLVLVLVLVMESASTLRAIPKSMTLGPSSASSALEGLRSRWTRLTAWMDIRASASPAARAGTVVGGSGPCSATASWRDGPVM</sequence>
<organism evidence="2 3">
    <name type="scientific">Streptomyces mirabilis</name>
    <dbReference type="NCBI Taxonomy" id="68239"/>
    <lineage>
        <taxon>Bacteria</taxon>
        <taxon>Bacillati</taxon>
        <taxon>Actinomycetota</taxon>
        <taxon>Actinomycetes</taxon>
        <taxon>Kitasatosporales</taxon>
        <taxon>Streptomycetaceae</taxon>
        <taxon>Streptomyces</taxon>
    </lineage>
</organism>
<evidence type="ECO:0000313" key="3">
    <source>
        <dbReference type="Proteomes" id="UP000181942"/>
    </source>
</evidence>
<dbReference type="Proteomes" id="UP000181942">
    <property type="component" value="Unassembled WGS sequence"/>
</dbReference>
<dbReference type="EMBL" id="FONR01000009">
    <property type="protein sequence ID" value="SFF61314.1"/>
    <property type="molecule type" value="Genomic_DNA"/>
</dbReference>
<gene>
    <name evidence="2" type="ORF">SAMN02787118_109274</name>
</gene>
<dbReference type="AlphaFoldDB" id="A0A1I2K373"/>
<protein>
    <submittedName>
        <fullName evidence="2">Uncharacterized protein</fullName>
    </submittedName>
</protein>
<name>A0A1I2K373_9ACTN</name>
<evidence type="ECO:0000256" key="1">
    <source>
        <dbReference type="SAM" id="MobiDB-lite"/>
    </source>
</evidence>
<proteinExistence type="predicted"/>